<evidence type="ECO:0000259" key="6">
    <source>
        <dbReference type="PROSITE" id="PS50123"/>
    </source>
</evidence>
<dbReference type="EMBL" id="JAFDVD010000017">
    <property type="protein sequence ID" value="MBM6401760.1"/>
    <property type="molecule type" value="Genomic_DNA"/>
</dbReference>
<gene>
    <name evidence="7" type="ORF">JQN70_15295</name>
</gene>
<evidence type="ECO:0000256" key="2">
    <source>
        <dbReference type="ARBA" id="ARBA00012534"/>
    </source>
</evidence>
<dbReference type="Proteomes" id="UP001430172">
    <property type="component" value="Unassembled WGS sequence"/>
</dbReference>
<keyword evidence="8" id="KW-1185">Reference proteome</keyword>
<dbReference type="PANTHER" id="PTHR24422:SF21">
    <property type="entry name" value="CHEMOTAXIS PROTEIN METHYLTRANSFERASE 1"/>
    <property type="match status" value="1"/>
</dbReference>
<dbReference type="Pfam" id="PF01739">
    <property type="entry name" value="CheR"/>
    <property type="match status" value="1"/>
</dbReference>
<dbReference type="EC" id="2.1.1.80" evidence="2"/>
<evidence type="ECO:0000313" key="8">
    <source>
        <dbReference type="Proteomes" id="UP001430172"/>
    </source>
</evidence>
<dbReference type="PRINTS" id="PR00996">
    <property type="entry name" value="CHERMTFRASE"/>
</dbReference>
<dbReference type="Gene3D" id="1.10.155.10">
    <property type="entry name" value="Chemotaxis receptor methyltransferase CheR, N-terminal domain"/>
    <property type="match status" value="1"/>
</dbReference>
<evidence type="ECO:0000256" key="3">
    <source>
        <dbReference type="ARBA" id="ARBA00022603"/>
    </source>
</evidence>
<dbReference type="InterPro" id="IPR022642">
    <property type="entry name" value="CheR_C"/>
</dbReference>
<dbReference type="InterPro" id="IPR029063">
    <property type="entry name" value="SAM-dependent_MTases_sf"/>
</dbReference>
<dbReference type="InterPro" id="IPR000780">
    <property type="entry name" value="CheR_MeTrfase"/>
</dbReference>
<comment type="caution">
    <text evidence="7">The sequence shown here is derived from an EMBL/GenBank/DDBJ whole genome shotgun (WGS) entry which is preliminary data.</text>
</comment>
<accession>A0ABS2CPJ7</accession>
<dbReference type="SUPFAM" id="SSF53335">
    <property type="entry name" value="S-adenosyl-L-methionine-dependent methyltransferases"/>
    <property type="match status" value="1"/>
</dbReference>
<comment type="catalytic activity">
    <reaction evidence="1">
        <text>L-glutamyl-[protein] + S-adenosyl-L-methionine = [protein]-L-glutamate 5-O-methyl ester + S-adenosyl-L-homocysteine</text>
        <dbReference type="Rhea" id="RHEA:24452"/>
        <dbReference type="Rhea" id="RHEA-COMP:10208"/>
        <dbReference type="Rhea" id="RHEA-COMP:10311"/>
        <dbReference type="ChEBI" id="CHEBI:29973"/>
        <dbReference type="ChEBI" id="CHEBI:57856"/>
        <dbReference type="ChEBI" id="CHEBI:59789"/>
        <dbReference type="ChEBI" id="CHEBI:82795"/>
        <dbReference type="EC" id="2.1.1.80"/>
    </reaction>
</comment>
<dbReference type="SMART" id="SM00138">
    <property type="entry name" value="MeTrc"/>
    <property type="match status" value="1"/>
</dbReference>
<dbReference type="InterPro" id="IPR050903">
    <property type="entry name" value="Bact_Chemotaxis_MeTrfase"/>
</dbReference>
<dbReference type="Gene3D" id="3.40.50.150">
    <property type="entry name" value="Vaccinia Virus protein VP39"/>
    <property type="match status" value="1"/>
</dbReference>
<evidence type="ECO:0000256" key="1">
    <source>
        <dbReference type="ARBA" id="ARBA00001541"/>
    </source>
</evidence>
<dbReference type="InterPro" id="IPR036804">
    <property type="entry name" value="CheR_N_sf"/>
</dbReference>
<keyword evidence="4" id="KW-0808">Transferase</keyword>
<sequence length="275" mass="29732">MSTLDQADFDLFARIVQQDSAIVLERGKEYLVSARLAPVATLAGLPDLASLATRLRNRPADPVRAQVVEAMTTNETSFFRDIHPFDALAQHVVPAITATSRPDRSLDVWAAACSSGQEPYSLAITAAESLPPGWRARITATDLSPAMVARTRAGRFSQLEVGRGLSALRLVSHFTRVGPEWEASPALRSMVTARTLNLAAPLPLLPRFDVVFLRNVLIYFDVPTKAAVLAAVRGVLRPGGYLFLGAAETTLGLDAGFERVALGRAMVYQTRGGHR</sequence>
<keyword evidence="5" id="KW-0949">S-adenosyl-L-methionine</keyword>
<evidence type="ECO:0000256" key="4">
    <source>
        <dbReference type="ARBA" id="ARBA00022679"/>
    </source>
</evidence>
<dbReference type="Pfam" id="PF03705">
    <property type="entry name" value="CheR_N"/>
    <property type="match status" value="1"/>
</dbReference>
<evidence type="ECO:0000313" key="7">
    <source>
        <dbReference type="EMBL" id="MBM6401760.1"/>
    </source>
</evidence>
<keyword evidence="3" id="KW-0489">Methyltransferase</keyword>
<evidence type="ECO:0000256" key="5">
    <source>
        <dbReference type="ARBA" id="ARBA00022691"/>
    </source>
</evidence>
<organism evidence="7 8">
    <name type="scientific">Phycicoccus sonneratiae</name>
    <dbReference type="NCBI Taxonomy" id="2807628"/>
    <lineage>
        <taxon>Bacteria</taxon>
        <taxon>Bacillati</taxon>
        <taxon>Actinomycetota</taxon>
        <taxon>Actinomycetes</taxon>
        <taxon>Micrococcales</taxon>
        <taxon>Intrasporangiaceae</taxon>
        <taxon>Phycicoccus</taxon>
    </lineage>
</organism>
<proteinExistence type="predicted"/>
<dbReference type="PROSITE" id="PS50123">
    <property type="entry name" value="CHER"/>
    <property type="match status" value="1"/>
</dbReference>
<protein>
    <recommendedName>
        <fullName evidence="2">protein-glutamate O-methyltransferase</fullName>
        <ecNumber evidence="2">2.1.1.80</ecNumber>
    </recommendedName>
</protein>
<dbReference type="InterPro" id="IPR022641">
    <property type="entry name" value="CheR_N"/>
</dbReference>
<feature type="domain" description="CheR-type methyltransferase" evidence="6">
    <location>
        <begin position="1"/>
        <end position="275"/>
    </location>
</feature>
<dbReference type="SUPFAM" id="SSF47757">
    <property type="entry name" value="Chemotaxis receptor methyltransferase CheR, N-terminal domain"/>
    <property type="match status" value="1"/>
</dbReference>
<dbReference type="RefSeq" id="WP_204132233.1">
    <property type="nucleotide sequence ID" value="NZ_JAFDVD010000017.1"/>
</dbReference>
<name>A0ABS2CPJ7_9MICO</name>
<reference evidence="7" key="1">
    <citation type="submission" date="2021-02" db="EMBL/GenBank/DDBJ databases">
        <title>Phycicoccus sp. MQZ13P-5T, whole genome shotgun sequence.</title>
        <authorList>
            <person name="Tuo L."/>
        </authorList>
    </citation>
    <scope>NUCLEOTIDE SEQUENCE</scope>
    <source>
        <strain evidence="7">MQZ13P-5</strain>
    </source>
</reference>
<dbReference type="PANTHER" id="PTHR24422">
    <property type="entry name" value="CHEMOTAXIS PROTEIN METHYLTRANSFERASE"/>
    <property type="match status" value="1"/>
</dbReference>